<protein>
    <submittedName>
        <fullName evidence="1">Uncharacterized protein</fullName>
    </submittedName>
</protein>
<organism evidence="1 2">
    <name type="scientific">Actinidia rufa</name>
    <dbReference type="NCBI Taxonomy" id="165716"/>
    <lineage>
        <taxon>Eukaryota</taxon>
        <taxon>Viridiplantae</taxon>
        <taxon>Streptophyta</taxon>
        <taxon>Embryophyta</taxon>
        <taxon>Tracheophyta</taxon>
        <taxon>Spermatophyta</taxon>
        <taxon>Magnoliopsida</taxon>
        <taxon>eudicotyledons</taxon>
        <taxon>Gunneridae</taxon>
        <taxon>Pentapetalae</taxon>
        <taxon>asterids</taxon>
        <taxon>Ericales</taxon>
        <taxon>Actinidiaceae</taxon>
        <taxon>Actinidia</taxon>
    </lineage>
</organism>
<keyword evidence="2" id="KW-1185">Reference proteome</keyword>
<evidence type="ECO:0000313" key="1">
    <source>
        <dbReference type="EMBL" id="GFY83657.1"/>
    </source>
</evidence>
<sequence>MGPVVLSRRLDKVSNRCTEVRKVSAGILRGSGAVQEHREMLWDMYGSLDRTSDATSVGCLERSSEKEDQVHFEKLYNEGCGDAENESYGGAGSEVVRMDNLKTSDYPLVGWRMGDC</sequence>
<dbReference type="Proteomes" id="UP000585474">
    <property type="component" value="Unassembled WGS sequence"/>
</dbReference>
<name>A0A7J0EDD2_9ERIC</name>
<gene>
    <name evidence="1" type="ORF">Acr_03g0004310</name>
</gene>
<accession>A0A7J0EDD2</accession>
<proteinExistence type="predicted"/>
<reference evidence="1 2" key="1">
    <citation type="submission" date="2019-07" db="EMBL/GenBank/DDBJ databases">
        <title>De Novo Assembly of kiwifruit Actinidia rufa.</title>
        <authorList>
            <person name="Sugita-Konishi S."/>
            <person name="Sato K."/>
            <person name="Mori E."/>
            <person name="Abe Y."/>
            <person name="Kisaki G."/>
            <person name="Hamano K."/>
            <person name="Suezawa K."/>
            <person name="Otani M."/>
            <person name="Fukuda T."/>
            <person name="Manabe T."/>
            <person name="Gomi K."/>
            <person name="Tabuchi M."/>
            <person name="Akimitsu K."/>
            <person name="Kataoka I."/>
        </authorList>
    </citation>
    <scope>NUCLEOTIDE SEQUENCE [LARGE SCALE GENOMIC DNA]</scope>
    <source>
        <strain evidence="2">cv. Fuchu</strain>
    </source>
</reference>
<dbReference type="EMBL" id="BJWL01000003">
    <property type="protein sequence ID" value="GFY83657.1"/>
    <property type="molecule type" value="Genomic_DNA"/>
</dbReference>
<dbReference type="AlphaFoldDB" id="A0A7J0EDD2"/>
<comment type="caution">
    <text evidence="1">The sequence shown here is derived from an EMBL/GenBank/DDBJ whole genome shotgun (WGS) entry which is preliminary data.</text>
</comment>
<evidence type="ECO:0000313" key="2">
    <source>
        <dbReference type="Proteomes" id="UP000585474"/>
    </source>
</evidence>